<sequence length="93" mass="11016">MPTWLKTCSRMPLIRRRKHWRSTTLRKILRHLSRRSSTRSTTPRGTASWGGISDPMSRTRPNTSSISTWDRWRFSSSNQAERRLLHAVIPTRR</sequence>
<organism evidence="2 3">
    <name type="scientific">Durusdinium trenchii</name>
    <dbReference type="NCBI Taxonomy" id="1381693"/>
    <lineage>
        <taxon>Eukaryota</taxon>
        <taxon>Sar</taxon>
        <taxon>Alveolata</taxon>
        <taxon>Dinophyceae</taxon>
        <taxon>Suessiales</taxon>
        <taxon>Symbiodiniaceae</taxon>
        <taxon>Durusdinium</taxon>
    </lineage>
</organism>
<protein>
    <submittedName>
        <fullName evidence="2">Uncharacterized protein</fullName>
    </submittedName>
</protein>
<accession>A0ABP0SDQ2</accession>
<comment type="caution">
    <text evidence="2">The sequence shown here is derived from an EMBL/GenBank/DDBJ whole genome shotgun (WGS) entry which is preliminary data.</text>
</comment>
<proteinExistence type="predicted"/>
<feature type="region of interest" description="Disordered" evidence="1">
    <location>
        <begin position="33"/>
        <end position="65"/>
    </location>
</feature>
<gene>
    <name evidence="2" type="ORF">SCF082_LOCUS51332</name>
</gene>
<dbReference type="Proteomes" id="UP001642464">
    <property type="component" value="Unassembled WGS sequence"/>
</dbReference>
<reference evidence="2 3" key="1">
    <citation type="submission" date="2024-02" db="EMBL/GenBank/DDBJ databases">
        <authorList>
            <person name="Chen Y."/>
            <person name="Shah S."/>
            <person name="Dougan E. K."/>
            <person name="Thang M."/>
            <person name="Chan C."/>
        </authorList>
    </citation>
    <scope>NUCLEOTIDE SEQUENCE [LARGE SCALE GENOMIC DNA]</scope>
</reference>
<evidence type="ECO:0000313" key="2">
    <source>
        <dbReference type="EMBL" id="CAK9110532.1"/>
    </source>
</evidence>
<evidence type="ECO:0000256" key="1">
    <source>
        <dbReference type="SAM" id="MobiDB-lite"/>
    </source>
</evidence>
<name>A0ABP0SDQ2_9DINO</name>
<dbReference type="EMBL" id="CAXAMM010043550">
    <property type="protein sequence ID" value="CAK9110532.1"/>
    <property type="molecule type" value="Genomic_DNA"/>
</dbReference>
<keyword evidence="3" id="KW-1185">Reference proteome</keyword>
<evidence type="ECO:0000313" key="3">
    <source>
        <dbReference type="Proteomes" id="UP001642464"/>
    </source>
</evidence>